<accession>A0A6I3KIK1</accession>
<evidence type="ECO:0000259" key="1">
    <source>
        <dbReference type="Pfam" id="PF03781"/>
    </source>
</evidence>
<evidence type="ECO:0000313" key="2">
    <source>
        <dbReference type="EMBL" id="MTD94163.1"/>
    </source>
</evidence>
<dbReference type="EMBL" id="WMBQ01000001">
    <property type="protein sequence ID" value="MTD94163.1"/>
    <property type="molecule type" value="Genomic_DNA"/>
</dbReference>
<dbReference type="Gene3D" id="3.90.1580.10">
    <property type="entry name" value="paralog of FGE (formylglycine-generating enzyme)"/>
    <property type="match status" value="1"/>
</dbReference>
<feature type="domain" description="Sulfatase-modifying factor enzyme-like" evidence="1">
    <location>
        <begin position="1"/>
        <end position="284"/>
    </location>
</feature>
<dbReference type="AlphaFoldDB" id="A0A6I3KIK1"/>
<gene>
    <name evidence="2" type="ORF">GIW81_07410</name>
</gene>
<dbReference type="PANTHER" id="PTHR23150">
    <property type="entry name" value="SULFATASE MODIFYING FACTOR 1, 2"/>
    <property type="match status" value="1"/>
</dbReference>
<name>A0A6I3KIK1_9HYPH</name>
<reference evidence="2 3" key="1">
    <citation type="submission" date="2019-11" db="EMBL/GenBank/DDBJ databases">
        <title>Identification of a novel strain.</title>
        <authorList>
            <person name="Xu Q."/>
            <person name="Wang G."/>
        </authorList>
    </citation>
    <scope>NUCLEOTIDE SEQUENCE [LARGE SCALE GENOMIC DNA]</scope>
    <source>
        <strain evidence="3">xq</strain>
    </source>
</reference>
<organism evidence="2 3">
    <name type="scientific">Hyphomicrobium album</name>
    <dbReference type="NCBI Taxonomy" id="2665159"/>
    <lineage>
        <taxon>Bacteria</taxon>
        <taxon>Pseudomonadati</taxon>
        <taxon>Pseudomonadota</taxon>
        <taxon>Alphaproteobacteria</taxon>
        <taxon>Hyphomicrobiales</taxon>
        <taxon>Hyphomicrobiaceae</taxon>
        <taxon>Hyphomicrobium</taxon>
    </lineage>
</organism>
<dbReference type="GO" id="GO:0120147">
    <property type="term" value="F:formylglycine-generating oxidase activity"/>
    <property type="evidence" value="ECO:0007669"/>
    <property type="project" value="TreeGrafter"/>
</dbReference>
<dbReference type="InterPro" id="IPR051043">
    <property type="entry name" value="Sulfatase_Mod_Factor_Kinase"/>
</dbReference>
<sequence length="290" mass="32189">MVFVGGGSFVMGSDRQRAEERSSHVVKVDGFWIDQHEVTNAQFASFVGATGYKTIAERGVNPKTRQSLYAPGSVLFIQPTTFDQRGRTQWWKYVNGANWRAPEGPRSSIKGRENHPVVHVAYEDALAYARWRGRELPTEAQWEFAARGGKQGDDWSQAFDADGKPTANSWQGVFPAFDTREDGYTGTAPVGCFPPNDYGLYDMIGNVWEWTNDWYVPGHPREPVVNPTGPNILRVRLTPGASPSKVIKGGSYLCAPNFCSRYRSSARQPQEADLSAGHIGFRTVLNARGP</sequence>
<dbReference type="Pfam" id="PF03781">
    <property type="entry name" value="FGE-sulfatase"/>
    <property type="match status" value="1"/>
</dbReference>
<dbReference type="InterPro" id="IPR016187">
    <property type="entry name" value="CTDL_fold"/>
</dbReference>
<protein>
    <submittedName>
        <fullName evidence="2">SUMF1/EgtB/PvdO family nonheme iron enzyme</fullName>
    </submittedName>
</protein>
<keyword evidence="3" id="KW-1185">Reference proteome</keyword>
<dbReference type="SUPFAM" id="SSF56436">
    <property type="entry name" value="C-type lectin-like"/>
    <property type="match status" value="1"/>
</dbReference>
<dbReference type="Proteomes" id="UP000440694">
    <property type="component" value="Unassembled WGS sequence"/>
</dbReference>
<evidence type="ECO:0000313" key="3">
    <source>
        <dbReference type="Proteomes" id="UP000440694"/>
    </source>
</evidence>
<comment type="caution">
    <text evidence="2">The sequence shown here is derived from an EMBL/GenBank/DDBJ whole genome shotgun (WGS) entry which is preliminary data.</text>
</comment>
<dbReference type="PANTHER" id="PTHR23150:SF19">
    <property type="entry name" value="FORMYLGLYCINE-GENERATING ENZYME"/>
    <property type="match status" value="1"/>
</dbReference>
<dbReference type="InterPro" id="IPR042095">
    <property type="entry name" value="SUMF_sf"/>
</dbReference>
<proteinExistence type="predicted"/>
<dbReference type="InterPro" id="IPR005532">
    <property type="entry name" value="SUMF_dom"/>
</dbReference>